<dbReference type="CDD" id="cd00118">
    <property type="entry name" value="LysM"/>
    <property type="match status" value="1"/>
</dbReference>
<dbReference type="PROSITE" id="PS51782">
    <property type="entry name" value="LYSM"/>
    <property type="match status" value="1"/>
</dbReference>
<dbReference type="PRINTS" id="PR01345">
    <property type="entry name" value="CERVTRCPTASE"/>
</dbReference>
<gene>
    <name evidence="4" type="primary">lysmd4</name>
</gene>
<dbReference type="InterPro" id="IPR018392">
    <property type="entry name" value="LysM"/>
</dbReference>
<dbReference type="Pfam" id="PF01476">
    <property type="entry name" value="LysM"/>
    <property type="match status" value="1"/>
</dbReference>
<dbReference type="FunCoup" id="A0A803J9Q1">
    <property type="interactions" value="97"/>
</dbReference>
<feature type="region of interest" description="Disordered" evidence="1">
    <location>
        <begin position="275"/>
        <end position="301"/>
    </location>
</feature>
<dbReference type="Bgee" id="ENSXETG00000038655">
    <property type="expression patterns" value="Expressed in early embryo and 13 other cell types or tissues"/>
</dbReference>
<organism evidence="4">
    <name type="scientific">Xenopus tropicalis</name>
    <name type="common">Western clawed frog</name>
    <name type="synonym">Silurana tropicalis</name>
    <dbReference type="NCBI Taxonomy" id="8364"/>
    <lineage>
        <taxon>Eukaryota</taxon>
        <taxon>Metazoa</taxon>
        <taxon>Chordata</taxon>
        <taxon>Craniata</taxon>
        <taxon>Vertebrata</taxon>
        <taxon>Euteleostomi</taxon>
        <taxon>Amphibia</taxon>
        <taxon>Batrachia</taxon>
        <taxon>Anura</taxon>
        <taxon>Pipoidea</taxon>
        <taxon>Pipidae</taxon>
        <taxon>Xenopodinae</taxon>
        <taxon>Xenopus</taxon>
        <taxon>Silurana</taxon>
    </lineage>
</organism>
<dbReference type="PANTHER" id="PTHR33332">
    <property type="entry name" value="REVERSE TRANSCRIPTASE DOMAIN-CONTAINING PROTEIN"/>
    <property type="match status" value="1"/>
</dbReference>
<dbReference type="Gene3D" id="3.10.350.10">
    <property type="entry name" value="LysM domain"/>
    <property type="match status" value="1"/>
</dbReference>
<dbReference type="SMART" id="SM00257">
    <property type="entry name" value="LysM"/>
    <property type="match status" value="1"/>
</dbReference>
<dbReference type="GeneTree" id="ENSGT00940000160583"/>
<evidence type="ECO:0000313" key="4">
    <source>
        <dbReference type="Ensembl" id="ENSXETP00000104599"/>
    </source>
</evidence>
<dbReference type="Ensembl" id="ENSXETT00000106245">
    <property type="protein sequence ID" value="ENSXETP00000104599"/>
    <property type="gene ID" value="ENSXETG00000038655"/>
</dbReference>
<name>A0A803J9Q1_XENTR</name>
<protein>
    <submittedName>
        <fullName evidence="4">LysM, putative peptidoglycan-binding, domain containing 4</fullName>
    </submittedName>
</protein>
<dbReference type="AlphaFoldDB" id="A0A803J9Q1"/>
<feature type="transmembrane region" description="Helical" evidence="2">
    <location>
        <begin position="359"/>
        <end position="380"/>
    </location>
</feature>
<keyword evidence="2" id="KW-1133">Transmembrane helix</keyword>
<evidence type="ECO:0000259" key="3">
    <source>
        <dbReference type="PROSITE" id="PS51782"/>
    </source>
</evidence>
<evidence type="ECO:0000256" key="2">
    <source>
        <dbReference type="SAM" id="Phobius"/>
    </source>
</evidence>
<reference evidence="4" key="1">
    <citation type="journal article" date="2010" name="Science">
        <title>The genome of the Western clawed frog Xenopus tropicalis.</title>
        <authorList>
            <person name="Hellsten U."/>
            <person name="Harland R.M."/>
            <person name="Gilchrist M.J."/>
            <person name="Hendrix D."/>
            <person name="Jurka J."/>
            <person name="Kapitonov V."/>
            <person name="Ovcharenko I."/>
            <person name="Putnam N.H."/>
            <person name="Shu S."/>
            <person name="Taher L."/>
            <person name="Blitz I.L."/>
            <person name="Blumberg B."/>
            <person name="Dichmann D.S."/>
            <person name="Dubchak I."/>
            <person name="Amaya E."/>
            <person name="Detter J.C."/>
            <person name="Fletcher R."/>
            <person name="Gerhard D.S."/>
            <person name="Goodstein D."/>
            <person name="Graves T."/>
            <person name="Grigoriev I.V."/>
            <person name="Grimwood J."/>
            <person name="Kawashima T."/>
            <person name="Lindquist E."/>
            <person name="Lucas S.M."/>
            <person name="Mead P.E."/>
            <person name="Mitros T."/>
            <person name="Ogino H."/>
            <person name="Ohta Y."/>
            <person name="Poliakov A.V."/>
            <person name="Pollet N."/>
            <person name="Robert J."/>
            <person name="Salamov A."/>
            <person name="Sater A.K."/>
            <person name="Schmutz J."/>
            <person name="Terry A."/>
            <person name="Vize P.D."/>
            <person name="Warren W.C."/>
            <person name="Wells D."/>
            <person name="Wills A."/>
            <person name="Wilson R.K."/>
            <person name="Zimmerman L.B."/>
            <person name="Zorn A.M."/>
            <person name="Grainger R."/>
            <person name="Grammer T."/>
            <person name="Khokha M.K."/>
            <person name="Richardson P.M."/>
            <person name="Rokhsar D.S."/>
        </authorList>
    </citation>
    <scope>NUCLEOTIDE SEQUENCE [LARGE SCALE GENOMIC DNA]</scope>
    <source>
        <strain evidence="4">Nigerian</strain>
    </source>
</reference>
<dbReference type="InParanoid" id="A0A803J9Q1"/>
<reference evidence="4" key="2">
    <citation type="submission" date="2021-03" db="UniProtKB">
        <authorList>
            <consortium name="Ensembl"/>
        </authorList>
    </citation>
    <scope>IDENTIFICATION</scope>
</reference>
<evidence type="ECO:0000256" key="1">
    <source>
        <dbReference type="SAM" id="MobiDB-lite"/>
    </source>
</evidence>
<keyword evidence="2" id="KW-0472">Membrane</keyword>
<keyword evidence="2" id="KW-0812">Transmembrane</keyword>
<sequence length="439" mass="49015">MQDAAALQSDLTKLENWAAKWKMRFNVEKCKVMHYGRNNINVIKKSYTLNSSLLGVSLMEKDVGTFVDNKLSNSRQCHSVATKANKGLSCIKKGIDSRDENIFLPLYRSLVRPHLEYAVQFWAPVLKKDINELERVQRLQLNCDKLTMRLREGRTHSFQPPSSVHSSLGSHVYTFSNGNAEADSSSEEEFDVTELRARGGEQQRVNGSREKVGDVILLERAITEDDNLNKLALQYGCKVADIKRVNNLITDQDIYALKTIKIPVKVHGLLTERGDELNAPQHTPGNASALPEPDQKSLPSPGSGDFTVYFKEIDQNIEAAAQTHDLFNESFALDSPHHLSTHIQGQKQHSSGADWGLRWWNAVVIMLLVGIVLPVFYIVYFKTQGDSEDIFSIEGRTNASASLSPHTNTVQSLEQMTQRTSGFSPSILQGSHKLLNPGG</sequence>
<feature type="domain" description="LysM" evidence="3">
    <location>
        <begin position="218"/>
        <end position="262"/>
    </location>
</feature>
<accession>A0A803J9Q1</accession>
<proteinExistence type="predicted"/>
<dbReference type="InterPro" id="IPR036779">
    <property type="entry name" value="LysM_dom_sf"/>
</dbReference>